<feature type="region of interest" description="Disordered" evidence="3">
    <location>
        <begin position="527"/>
        <end position="586"/>
    </location>
</feature>
<dbReference type="Gene3D" id="1.10.10.10">
    <property type="entry name" value="Winged helix-like DNA-binding domain superfamily/Winged helix DNA-binding domain"/>
    <property type="match status" value="1"/>
</dbReference>
<feature type="compositionally biased region" description="Polar residues" evidence="3">
    <location>
        <begin position="184"/>
        <end position="194"/>
    </location>
</feature>
<feature type="compositionally biased region" description="Polar residues" evidence="3">
    <location>
        <begin position="775"/>
        <end position="792"/>
    </location>
</feature>
<dbReference type="Gene3D" id="3.30.70.330">
    <property type="match status" value="1"/>
</dbReference>
<dbReference type="InterPro" id="IPR035979">
    <property type="entry name" value="RBD_domain_sf"/>
</dbReference>
<dbReference type="EMBL" id="JAAAJB010000618">
    <property type="protein sequence ID" value="KAG0252964.1"/>
    <property type="molecule type" value="Genomic_DNA"/>
</dbReference>
<accession>A0A9P6TZN6</accession>
<feature type="region of interest" description="Disordered" evidence="3">
    <location>
        <begin position="1"/>
        <end position="88"/>
    </location>
</feature>
<name>A0A9P6TZN6_9FUNG</name>
<feature type="compositionally biased region" description="Basic and acidic residues" evidence="3">
    <location>
        <begin position="331"/>
        <end position="342"/>
    </location>
</feature>
<dbReference type="InterPro" id="IPR000504">
    <property type="entry name" value="RRM_dom"/>
</dbReference>
<evidence type="ECO:0000256" key="2">
    <source>
        <dbReference type="PROSITE-ProRule" id="PRU00332"/>
    </source>
</evidence>
<feature type="region of interest" description="Disordered" evidence="3">
    <location>
        <begin position="775"/>
        <end position="1076"/>
    </location>
</feature>
<feature type="compositionally biased region" description="Low complexity" evidence="3">
    <location>
        <begin position="829"/>
        <end position="846"/>
    </location>
</feature>
<feature type="compositionally biased region" description="Basic and acidic residues" evidence="3">
    <location>
        <begin position="676"/>
        <end position="692"/>
    </location>
</feature>
<gene>
    <name evidence="6" type="primary">LARP4B</name>
    <name evidence="6" type="ORF">DFQ27_007738</name>
</gene>
<keyword evidence="1 2" id="KW-0694">RNA-binding</keyword>
<feature type="region of interest" description="Disordered" evidence="3">
    <location>
        <begin position="324"/>
        <end position="384"/>
    </location>
</feature>
<reference evidence="6" key="1">
    <citation type="journal article" date="2020" name="Fungal Divers.">
        <title>Resolving the Mortierellaceae phylogeny through synthesis of multi-gene phylogenetics and phylogenomics.</title>
        <authorList>
            <person name="Vandepol N."/>
            <person name="Liber J."/>
            <person name="Desiro A."/>
            <person name="Na H."/>
            <person name="Kennedy M."/>
            <person name="Barry K."/>
            <person name="Grigoriev I.V."/>
            <person name="Miller A.N."/>
            <person name="O'Donnell K."/>
            <person name="Stajich J.E."/>
            <person name="Bonito G."/>
        </authorList>
    </citation>
    <scope>NUCLEOTIDE SEQUENCE</scope>
    <source>
        <strain evidence="6">BC1065</strain>
    </source>
</reference>
<dbReference type="AlphaFoldDB" id="A0A9P6TZN6"/>
<evidence type="ECO:0000259" key="5">
    <source>
        <dbReference type="PROSITE" id="PS50961"/>
    </source>
</evidence>
<feature type="compositionally biased region" description="Low complexity" evidence="3">
    <location>
        <begin position="168"/>
        <end position="181"/>
    </location>
</feature>
<comment type="caution">
    <text evidence="6">The sequence shown here is derived from an EMBL/GenBank/DDBJ whole genome shotgun (WGS) entry which is preliminary data.</text>
</comment>
<feature type="compositionally biased region" description="Polar residues" evidence="3">
    <location>
        <begin position="856"/>
        <end position="874"/>
    </location>
</feature>
<organism evidence="6 7">
    <name type="scientific">Actinomortierella ambigua</name>
    <dbReference type="NCBI Taxonomy" id="1343610"/>
    <lineage>
        <taxon>Eukaryota</taxon>
        <taxon>Fungi</taxon>
        <taxon>Fungi incertae sedis</taxon>
        <taxon>Mucoromycota</taxon>
        <taxon>Mortierellomycotina</taxon>
        <taxon>Mortierellomycetes</taxon>
        <taxon>Mortierellales</taxon>
        <taxon>Mortierellaceae</taxon>
        <taxon>Actinomortierella</taxon>
    </lineage>
</organism>
<evidence type="ECO:0000256" key="1">
    <source>
        <dbReference type="ARBA" id="ARBA00022884"/>
    </source>
</evidence>
<feature type="compositionally biased region" description="Polar residues" evidence="3">
    <location>
        <begin position="1056"/>
        <end position="1076"/>
    </location>
</feature>
<feature type="region of interest" description="Disordered" evidence="3">
    <location>
        <begin position="624"/>
        <end position="736"/>
    </location>
</feature>
<dbReference type="PROSITE" id="PS50102">
    <property type="entry name" value="RRM"/>
    <property type="match status" value="1"/>
</dbReference>
<dbReference type="InterPro" id="IPR045180">
    <property type="entry name" value="La_dom_prot"/>
</dbReference>
<dbReference type="InterPro" id="IPR012677">
    <property type="entry name" value="Nucleotide-bd_a/b_plait_sf"/>
</dbReference>
<dbReference type="GO" id="GO:0003723">
    <property type="term" value="F:RNA binding"/>
    <property type="evidence" value="ECO:0007669"/>
    <property type="project" value="UniProtKB-UniRule"/>
</dbReference>
<dbReference type="SUPFAM" id="SSF46785">
    <property type="entry name" value="Winged helix' DNA-binding domain"/>
    <property type="match status" value="1"/>
</dbReference>
<feature type="compositionally biased region" description="Basic and acidic residues" evidence="3">
    <location>
        <begin position="793"/>
        <end position="802"/>
    </location>
</feature>
<evidence type="ECO:0000256" key="3">
    <source>
        <dbReference type="SAM" id="MobiDB-lite"/>
    </source>
</evidence>
<feature type="region of interest" description="Disordered" evidence="3">
    <location>
        <begin position="148"/>
        <end position="204"/>
    </location>
</feature>
<feature type="compositionally biased region" description="Polar residues" evidence="3">
    <location>
        <begin position="891"/>
        <end position="910"/>
    </location>
</feature>
<dbReference type="GO" id="GO:0005829">
    <property type="term" value="C:cytosol"/>
    <property type="evidence" value="ECO:0007669"/>
    <property type="project" value="TreeGrafter"/>
</dbReference>
<dbReference type="InterPro" id="IPR036388">
    <property type="entry name" value="WH-like_DNA-bd_sf"/>
</dbReference>
<dbReference type="PROSITE" id="PS50961">
    <property type="entry name" value="HTH_LA"/>
    <property type="match status" value="1"/>
</dbReference>
<dbReference type="SMART" id="SM00715">
    <property type="entry name" value="LA"/>
    <property type="match status" value="1"/>
</dbReference>
<sequence>MMHEHHPAGHPQPAPSSSQPFRLAPLGKPVPSRPHPPRQQQVVSGPAMHGHGHGQGQGQGQGQGRGRSKKAHGYSNRMPRNNIGVGDPRRVADSAYEQQPQILYGANNNNNNSNRPFGYGHGQNPVHTYENNTFPHRESQIVSRGAVWGGSAPMRSPDQAGSPTHLYSVRPSGPSSSSTRSPRQDYNTHGSSPHLTPHPGGMAAYHANDEAALGANGAQYGVPYASPDQLQYHGHASGHQHPVAKRFIKTQLPAGSVAMYPSPAFTPHSSTTVPNAASAYPHNLKPVVPPPMASMGQYPPPWGYISFGPSPPPPSVLLSPPGHMITFQDSPSRRREGHHPVSADDQEDVEVVLGNPDRASETESTVSSSSGAKGAEATSGGEVSHMDEKQFLPISVIADFKMVRALTNEISEIVEALRRSSLVIVNEAGTMVKPNVVKRPRTTLILRDLSLDTTEDEIRQVFEIEGQCSPVAITKEVGNNWFVDFASEEKALAMLAFTRGKCIRDIPIAGRLKSTTTLAGLDFRAHSSSTTRESRKSSQDVIPEWSTGGFNDDTLIEGPQQYRRFPADENSHVPPTGYSVPPCGLSDQSWAPSTQYPFGQGYPPSAPLNTPFYPVPYIPNGPAGSTGLVNPGPARRNNDMGFGAGAKGRRAEETRKQGRRGGQQQYHHQPQHHRRQAEGERNALGVEHRRNSFSDGSRQRPGRRHDRSEGLLTAEHVEPTGCLTEEGRGGGGGANFERRQRQEHAMPITTASSIVQTEPYVSVVGSVATEDSMQAAVSASYTPPHQRTSRNQGRQDYREQRMAKPGARQQPTPKRHEGPQDSSVAEELSTTAGDTSQSSSASAATAVDWTERDEYPSSSVGRLGNIISQMSIAGSHQAKKSDLPSAPKPSSDASQSDQAEGYSSQHSTPIPDSESPPLNPVPLSQVIAEGEQQSLTKAGSGWTAKGQQPKASQPKQSAEKVEKDQANEDGHPRHQEPKQQQQQQRHPSGRRGRGRNGGGDSASLAVPSVFDEALFPPMTMAAPPSSTASRKGVSSSSSSSSSSKLSVGFSYASALKQPSQPCVTDTAETSGEINQG</sequence>
<feature type="compositionally biased region" description="Low complexity" evidence="3">
    <location>
        <begin position="1025"/>
        <end position="1050"/>
    </location>
</feature>
<keyword evidence="7" id="KW-1185">Reference proteome</keyword>
<protein>
    <submittedName>
        <fullName evidence="6">La- protein 4B</fullName>
    </submittedName>
</protein>
<dbReference type="Proteomes" id="UP000807716">
    <property type="component" value="Unassembled WGS sequence"/>
</dbReference>
<feature type="compositionally biased region" description="Basic and acidic residues" evidence="3">
    <location>
        <begin position="957"/>
        <end position="977"/>
    </location>
</feature>
<feature type="domain" description="RRM" evidence="4">
    <location>
        <begin position="442"/>
        <end position="511"/>
    </location>
</feature>
<dbReference type="PANTHER" id="PTHR22792:SF132">
    <property type="entry name" value="LA-RELATED PROTEIN 1"/>
    <property type="match status" value="1"/>
</dbReference>
<feature type="domain" description="HTH La-type RNA-binding" evidence="5">
    <location>
        <begin position="348"/>
        <end position="443"/>
    </location>
</feature>
<dbReference type="OrthoDB" id="340227at2759"/>
<dbReference type="InterPro" id="IPR006630">
    <property type="entry name" value="La_HTH"/>
</dbReference>
<dbReference type="PANTHER" id="PTHR22792">
    <property type="entry name" value="LUPUS LA PROTEIN-RELATED"/>
    <property type="match status" value="1"/>
</dbReference>
<feature type="compositionally biased region" description="Polar residues" evidence="3">
    <location>
        <begin position="945"/>
        <end position="956"/>
    </location>
</feature>
<evidence type="ECO:0000313" key="6">
    <source>
        <dbReference type="EMBL" id="KAG0252964.1"/>
    </source>
</evidence>
<dbReference type="GO" id="GO:0010494">
    <property type="term" value="C:cytoplasmic stress granule"/>
    <property type="evidence" value="ECO:0007669"/>
    <property type="project" value="TreeGrafter"/>
</dbReference>
<proteinExistence type="predicted"/>
<dbReference type="InterPro" id="IPR036390">
    <property type="entry name" value="WH_DNA-bd_sf"/>
</dbReference>
<dbReference type="GO" id="GO:0045727">
    <property type="term" value="P:positive regulation of translation"/>
    <property type="evidence" value="ECO:0007669"/>
    <property type="project" value="TreeGrafter"/>
</dbReference>
<evidence type="ECO:0000313" key="7">
    <source>
        <dbReference type="Proteomes" id="UP000807716"/>
    </source>
</evidence>
<evidence type="ECO:0000259" key="4">
    <source>
        <dbReference type="PROSITE" id="PS50102"/>
    </source>
</evidence>
<dbReference type="SUPFAM" id="SSF54928">
    <property type="entry name" value="RNA-binding domain, RBD"/>
    <property type="match status" value="1"/>
</dbReference>
<feature type="compositionally biased region" description="Gly residues" evidence="3">
    <location>
        <begin position="53"/>
        <end position="65"/>
    </location>
</feature>